<feature type="transmembrane region" description="Helical" evidence="11">
    <location>
        <begin position="35"/>
        <end position="57"/>
    </location>
</feature>
<dbReference type="GO" id="GO:0043190">
    <property type="term" value="C:ATP-binding cassette (ABC) transporter complex"/>
    <property type="evidence" value="ECO:0007669"/>
    <property type="project" value="InterPro"/>
</dbReference>
<keyword evidence="6 11" id="KW-0812">Transmembrane</keyword>
<evidence type="ECO:0000256" key="6">
    <source>
        <dbReference type="ARBA" id="ARBA00022692"/>
    </source>
</evidence>
<feature type="transmembrane region" description="Helical" evidence="11">
    <location>
        <begin position="63"/>
        <end position="81"/>
    </location>
</feature>
<dbReference type="InterPro" id="IPR000412">
    <property type="entry name" value="ABC_2_transport"/>
</dbReference>
<dbReference type="AlphaFoldDB" id="A0A2R4M5W3"/>
<protein>
    <recommendedName>
        <fullName evidence="11">Transport permease protein</fullName>
    </recommendedName>
</protein>
<evidence type="ECO:0000313" key="14">
    <source>
        <dbReference type="Proteomes" id="UP000241447"/>
    </source>
</evidence>
<comment type="subcellular location">
    <subcellularLocation>
        <location evidence="11">Cell inner membrane</location>
        <topology evidence="11">Multi-pass membrane protein</topology>
    </subcellularLocation>
    <subcellularLocation>
        <location evidence="1">Cell membrane</location>
        <topology evidence="1">Multi-pass membrane protein</topology>
    </subcellularLocation>
</comment>
<dbReference type="PROSITE" id="PS51012">
    <property type="entry name" value="ABC_TM2"/>
    <property type="match status" value="1"/>
</dbReference>
<evidence type="ECO:0000256" key="8">
    <source>
        <dbReference type="ARBA" id="ARBA00022989"/>
    </source>
</evidence>
<comment type="similarity">
    <text evidence="2 11">Belongs to the ABC-2 integral membrane protein family.</text>
</comment>
<feature type="transmembrane region" description="Helical" evidence="11">
    <location>
        <begin position="229"/>
        <end position="252"/>
    </location>
</feature>
<accession>A0A2R4M5W3</accession>
<evidence type="ECO:0000256" key="10">
    <source>
        <dbReference type="ARBA" id="ARBA00023136"/>
    </source>
</evidence>
<evidence type="ECO:0000256" key="7">
    <source>
        <dbReference type="ARBA" id="ARBA00022903"/>
    </source>
</evidence>
<dbReference type="PRINTS" id="PR00164">
    <property type="entry name" value="ABC2TRNSPORT"/>
</dbReference>
<proteinExistence type="inferred from homology"/>
<evidence type="ECO:0000256" key="1">
    <source>
        <dbReference type="ARBA" id="ARBA00004651"/>
    </source>
</evidence>
<dbReference type="OrthoDB" id="8479094at2"/>
<dbReference type="InterPro" id="IPR047817">
    <property type="entry name" value="ABC2_TM_bact-type"/>
</dbReference>
<gene>
    <name evidence="13" type="ORF">DA792_17085</name>
</gene>
<evidence type="ECO:0000256" key="4">
    <source>
        <dbReference type="ARBA" id="ARBA00022475"/>
    </source>
</evidence>
<dbReference type="EMBL" id="CP028475">
    <property type="protein sequence ID" value="AVW92590.1"/>
    <property type="molecule type" value="Genomic_DNA"/>
</dbReference>
<feature type="domain" description="ABC transmembrane type-2" evidence="12">
    <location>
        <begin position="34"/>
        <end position="255"/>
    </location>
</feature>
<dbReference type="KEGG" id="cbak:DA792_17085"/>
<evidence type="ECO:0000256" key="9">
    <source>
        <dbReference type="ARBA" id="ARBA00023047"/>
    </source>
</evidence>
<evidence type="ECO:0000256" key="11">
    <source>
        <dbReference type="RuleBase" id="RU361157"/>
    </source>
</evidence>
<keyword evidence="3 11" id="KW-0813">Transport</keyword>
<dbReference type="GO" id="GO:0015774">
    <property type="term" value="P:polysaccharide transport"/>
    <property type="evidence" value="ECO:0007669"/>
    <property type="project" value="UniProtKB-KW"/>
</dbReference>
<dbReference type="Proteomes" id="UP000241447">
    <property type="component" value="Chromosome"/>
</dbReference>
<keyword evidence="5" id="KW-0762">Sugar transport</keyword>
<sequence length="259" mass="29133">MTTPIQHSTLRRSSAAIGALIIREMSSNYGKSPGGYIWAVLEPVAGITLMTLMFSFIFRQPALGTHFALFYASGMLPFTMYRDLSSKIGKSLAFSEKLLSYPAVTFMDAILARLILNLLTQILIVIVIIGGIILLENVRVTIDFKWVFLSFFAITVISCALGVINAVLFAKFPIWEQLWGILNRPMFLLSTIFYLFESAPEPFQSLLWFNPLVHVVGLMRRGLYSTYDATFVSLPYIFGPALVLLAFGLLMLRQHQNRD</sequence>
<feature type="transmembrane region" description="Helical" evidence="11">
    <location>
        <begin position="147"/>
        <end position="170"/>
    </location>
</feature>
<feature type="transmembrane region" description="Helical" evidence="11">
    <location>
        <begin position="114"/>
        <end position="135"/>
    </location>
</feature>
<reference evidence="13 14" key="1">
    <citation type="submission" date="2018-03" db="EMBL/GenBank/DDBJ databases">
        <title>The Complete Genome of Celeribacter baekdonensis strain LH4, a Thiosulfate-Oxidizing Alphaproteobacterium Isolated from Gulf of Mexico Continental Slope Sediments.</title>
        <authorList>
            <person name="Flood B.E."/>
            <person name="Bailey J.V."/>
            <person name="Leprich D."/>
        </authorList>
    </citation>
    <scope>NUCLEOTIDE SEQUENCE [LARGE SCALE GENOMIC DNA]</scope>
    <source>
        <strain evidence="13 14">LH4</strain>
    </source>
</reference>
<dbReference type="PANTHER" id="PTHR30413">
    <property type="entry name" value="INNER MEMBRANE TRANSPORT PERMEASE"/>
    <property type="match status" value="1"/>
</dbReference>
<keyword evidence="10 11" id="KW-0472">Membrane</keyword>
<organism evidence="13 14">
    <name type="scientific">Celeribacter baekdonensis</name>
    <dbReference type="NCBI Taxonomy" id="875171"/>
    <lineage>
        <taxon>Bacteria</taxon>
        <taxon>Pseudomonadati</taxon>
        <taxon>Pseudomonadota</taxon>
        <taxon>Alphaproteobacteria</taxon>
        <taxon>Rhodobacterales</taxon>
        <taxon>Roseobacteraceae</taxon>
        <taxon>Celeribacter</taxon>
    </lineage>
</organism>
<evidence type="ECO:0000259" key="12">
    <source>
        <dbReference type="PROSITE" id="PS51012"/>
    </source>
</evidence>
<dbReference type="RefSeq" id="WP_107721410.1">
    <property type="nucleotide sequence ID" value="NZ_CAXBOP010000003.1"/>
</dbReference>
<evidence type="ECO:0000256" key="5">
    <source>
        <dbReference type="ARBA" id="ARBA00022597"/>
    </source>
</evidence>
<name>A0A2R4M5W3_9RHOB</name>
<keyword evidence="7" id="KW-0972">Capsule biogenesis/degradation</keyword>
<dbReference type="InterPro" id="IPR013525">
    <property type="entry name" value="ABC2_TM"/>
</dbReference>
<dbReference type="Pfam" id="PF01061">
    <property type="entry name" value="ABC2_membrane"/>
    <property type="match status" value="1"/>
</dbReference>
<keyword evidence="9" id="KW-0625">Polysaccharide transport</keyword>
<keyword evidence="8 11" id="KW-1133">Transmembrane helix</keyword>
<evidence type="ECO:0000256" key="3">
    <source>
        <dbReference type="ARBA" id="ARBA00022448"/>
    </source>
</evidence>
<evidence type="ECO:0000256" key="2">
    <source>
        <dbReference type="ARBA" id="ARBA00007783"/>
    </source>
</evidence>
<comment type="caution">
    <text evidence="11">Lacks conserved residue(s) required for the propagation of feature annotation.</text>
</comment>
<dbReference type="GO" id="GO:0015920">
    <property type="term" value="P:lipopolysaccharide transport"/>
    <property type="evidence" value="ECO:0007669"/>
    <property type="project" value="TreeGrafter"/>
</dbReference>
<dbReference type="GO" id="GO:0140359">
    <property type="term" value="F:ABC-type transporter activity"/>
    <property type="evidence" value="ECO:0007669"/>
    <property type="project" value="InterPro"/>
</dbReference>
<evidence type="ECO:0000313" key="13">
    <source>
        <dbReference type="EMBL" id="AVW92590.1"/>
    </source>
</evidence>
<dbReference type="PANTHER" id="PTHR30413:SF10">
    <property type="entry name" value="CAPSULE POLYSACCHARIDE EXPORT INNER-MEMBRANE PROTEIN CTRC"/>
    <property type="match status" value="1"/>
</dbReference>
<keyword evidence="4 11" id="KW-1003">Cell membrane</keyword>